<dbReference type="Proteomes" id="UP000306740">
    <property type="component" value="Unassembled WGS sequence"/>
</dbReference>
<evidence type="ECO:0000313" key="1">
    <source>
        <dbReference type="EMBL" id="TNC41787.1"/>
    </source>
</evidence>
<name>A0A5C4MJZ0_9ACTN</name>
<comment type="caution">
    <text evidence="2">The sequence shown here is derived from an EMBL/GenBank/DDBJ whole genome shotgun (WGS) entry which is preliminary data.</text>
</comment>
<reference evidence="2 3" key="1">
    <citation type="submission" date="2019-05" db="EMBL/GenBank/DDBJ databases">
        <title>Mumia sp. nov., isolated from the intestinal contents of plateau pika (Ochotona curzoniae) in the Qinghai-Tibet plateau of China.</title>
        <authorList>
            <person name="Tian Z."/>
        </authorList>
    </citation>
    <scope>NUCLEOTIDE SEQUENCE [LARGE SCALE GENOMIC DNA]</scope>
    <source>
        <strain evidence="3">527</strain>
        <strain evidence="2">Z527</strain>
    </source>
</reference>
<dbReference type="EMBL" id="VDFR01000103">
    <property type="protein sequence ID" value="TNC41787.1"/>
    <property type="molecule type" value="Genomic_DNA"/>
</dbReference>
<gene>
    <name evidence="2" type="ORF">FHE65_19090</name>
    <name evidence="1" type="ORF">FHE65_22080</name>
</gene>
<protein>
    <recommendedName>
        <fullName evidence="4">DoxX family protein</fullName>
    </recommendedName>
</protein>
<evidence type="ECO:0000313" key="3">
    <source>
        <dbReference type="Proteomes" id="UP000306740"/>
    </source>
</evidence>
<organism evidence="2 3">
    <name type="scientific">Mumia zhuanghuii</name>
    <dbReference type="NCBI Taxonomy" id="2585211"/>
    <lineage>
        <taxon>Bacteria</taxon>
        <taxon>Bacillati</taxon>
        <taxon>Actinomycetota</taxon>
        <taxon>Actinomycetes</taxon>
        <taxon>Propionibacteriales</taxon>
        <taxon>Nocardioidaceae</taxon>
        <taxon>Mumia</taxon>
    </lineage>
</organism>
<dbReference type="RefSeq" id="WP_139087415.1">
    <property type="nucleotide sequence ID" value="NZ_VDFR01000087.1"/>
</dbReference>
<accession>A0A5C4MJZ0</accession>
<dbReference type="AlphaFoldDB" id="A0A5C4MJZ0"/>
<dbReference type="EMBL" id="VDFR01000087">
    <property type="protein sequence ID" value="TNC43138.1"/>
    <property type="molecule type" value="Genomic_DNA"/>
</dbReference>
<evidence type="ECO:0008006" key="4">
    <source>
        <dbReference type="Google" id="ProtNLM"/>
    </source>
</evidence>
<sequence length="86" mass="8873">MAKLAALTGTAIAATGAAHFVSPKTFEPISAAAFPKDTGTWIKRNGATEVALGLGLLSRRTRKLATVGLLAYTGFLGSRIAANKSR</sequence>
<dbReference type="OrthoDB" id="3482508at2"/>
<evidence type="ECO:0000313" key="2">
    <source>
        <dbReference type="EMBL" id="TNC43138.1"/>
    </source>
</evidence>
<proteinExistence type="predicted"/>